<evidence type="ECO:0000256" key="2">
    <source>
        <dbReference type="ARBA" id="ARBA00022737"/>
    </source>
</evidence>
<dbReference type="InterPro" id="IPR001005">
    <property type="entry name" value="SANT/Myb"/>
</dbReference>
<evidence type="ECO:0000259" key="9">
    <source>
        <dbReference type="PROSITE" id="PS51294"/>
    </source>
</evidence>
<accession>A0AAW1GRG9</accession>
<dbReference type="FunFam" id="1.10.10.60:FF:000077">
    <property type="entry name" value="MYB transcription factor"/>
    <property type="match status" value="1"/>
</dbReference>
<keyword evidence="5" id="KW-0010">Activator</keyword>
<evidence type="ECO:0000256" key="3">
    <source>
        <dbReference type="ARBA" id="ARBA00023015"/>
    </source>
</evidence>
<dbReference type="InterPro" id="IPR051953">
    <property type="entry name" value="Plant_SW-associated_TFs"/>
</dbReference>
<sequence length="258" mass="29323">MGNKQKRGLWSPEEDQRLQNYILRFGVTSWTSLPPDAGLQRTGKSCRLRWVNYLRPDLKRGVFSSQEEEMILTLHKTLGNKWSQIAKQLPGRTDNEIKNVWHSYLKKKAAKSEKTKINSEQKSPNFSCKQEINVSSSIESTTKVDSGIEHEPFKNQTQIPTSIEQSDQIALPKIVFSEWFTADNSALQNELDFQQNSSNDDDFMQCFRFDEGSSILIDKFCDGEIGDGFGNSMLDQSSVGNCFMALSAENAAYRYSGF</sequence>
<evidence type="ECO:0000313" key="11">
    <source>
        <dbReference type="Proteomes" id="UP001443914"/>
    </source>
</evidence>
<dbReference type="Gene3D" id="1.10.10.60">
    <property type="entry name" value="Homeodomain-like"/>
    <property type="match status" value="2"/>
</dbReference>
<protein>
    <submittedName>
        <fullName evidence="10">Uncharacterized protein</fullName>
    </submittedName>
</protein>
<reference evidence="10" key="1">
    <citation type="submission" date="2024-03" db="EMBL/GenBank/DDBJ databases">
        <title>WGS assembly of Saponaria officinalis var. Norfolk2.</title>
        <authorList>
            <person name="Jenkins J."/>
            <person name="Shu S."/>
            <person name="Grimwood J."/>
            <person name="Barry K."/>
            <person name="Goodstein D."/>
            <person name="Schmutz J."/>
            <person name="Leebens-Mack J."/>
            <person name="Osbourn A."/>
        </authorList>
    </citation>
    <scope>NUCLEOTIDE SEQUENCE [LARGE SCALE GENOMIC DNA]</scope>
    <source>
        <strain evidence="10">JIC</strain>
    </source>
</reference>
<dbReference type="Pfam" id="PF00249">
    <property type="entry name" value="Myb_DNA-binding"/>
    <property type="match status" value="2"/>
</dbReference>
<evidence type="ECO:0000256" key="1">
    <source>
        <dbReference type="ARBA" id="ARBA00004123"/>
    </source>
</evidence>
<evidence type="ECO:0000256" key="4">
    <source>
        <dbReference type="ARBA" id="ARBA00023125"/>
    </source>
</evidence>
<dbReference type="PROSITE" id="PS50090">
    <property type="entry name" value="MYB_LIKE"/>
    <property type="match status" value="2"/>
</dbReference>
<dbReference type="EMBL" id="JBDFQZ010000014">
    <property type="protein sequence ID" value="KAK9665518.1"/>
    <property type="molecule type" value="Genomic_DNA"/>
</dbReference>
<dbReference type="AlphaFoldDB" id="A0AAW1GRG9"/>
<dbReference type="GO" id="GO:0003677">
    <property type="term" value="F:DNA binding"/>
    <property type="evidence" value="ECO:0007669"/>
    <property type="project" value="UniProtKB-KW"/>
</dbReference>
<keyword evidence="11" id="KW-1185">Reference proteome</keyword>
<comment type="caution">
    <text evidence="10">The sequence shown here is derived from an EMBL/GenBank/DDBJ whole genome shotgun (WGS) entry which is preliminary data.</text>
</comment>
<keyword evidence="6" id="KW-0804">Transcription</keyword>
<comment type="subcellular location">
    <subcellularLocation>
        <location evidence="1">Nucleus</location>
    </subcellularLocation>
</comment>
<evidence type="ECO:0000313" key="10">
    <source>
        <dbReference type="EMBL" id="KAK9665518.1"/>
    </source>
</evidence>
<dbReference type="InterPro" id="IPR009057">
    <property type="entry name" value="Homeodomain-like_sf"/>
</dbReference>
<feature type="domain" description="Myb-like" evidence="8">
    <location>
        <begin position="2"/>
        <end position="54"/>
    </location>
</feature>
<evidence type="ECO:0000256" key="6">
    <source>
        <dbReference type="ARBA" id="ARBA00023163"/>
    </source>
</evidence>
<evidence type="ECO:0000256" key="5">
    <source>
        <dbReference type="ARBA" id="ARBA00023159"/>
    </source>
</evidence>
<gene>
    <name evidence="10" type="ORF">RND81_14G117300</name>
</gene>
<dbReference type="PANTHER" id="PTHR47997">
    <property type="entry name" value="MYB DOMAIN PROTEIN 55"/>
    <property type="match status" value="1"/>
</dbReference>
<proteinExistence type="predicted"/>
<dbReference type="GO" id="GO:0005634">
    <property type="term" value="C:nucleus"/>
    <property type="evidence" value="ECO:0007669"/>
    <property type="project" value="UniProtKB-SubCell"/>
</dbReference>
<dbReference type="CDD" id="cd00167">
    <property type="entry name" value="SANT"/>
    <property type="match status" value="2"/>
</dbReference>
<feature type="domain" description="HTH myb-type" evidence="9">
    <location>
        <begin position="2"/>
        <end position="54"/>
    </location>
</feature>
<dbReference type="SMART" id="SM00717">
    <property type="entry name" value="SANT"/>
    <property type="match status" value="2"/>
</dbReference>
<dbReference type="PROSITE" id="PS51294">
    <property type="entry name" value="HTH_MYB"/>
    <property type="match status" value="2"/>
</dbReference>
<feature type="domain" description="Myb-like" evidence="8">
    <location>
        <begin position="55"/>
        <end position="105"/>
    </location>
</feature>
<organism evidence="10 11">
    <name type="scientific">Saponaria officinalis</name>
    <name type="common">Common soapwort</name>
    <name type="synonym">Lychnis saponaria</name>
    <dbReference type="NCBI Taxonomy" id="3572"/>
    <lineage>
        <taxon>Eukaryota</taxon>
        <taxon>Viridiplantae</taxon>
        <taxon>Streptophyta</taxon>
        <taxon>Embryophyta</taxon>
        <taxon>Tracheophyta</taxon>
        <taxon>Spermatophyta</taxon>
        <taxon>Magnoliopsida</taxon>
        <taxon>eudicotyledons</taxon>
        <taxon>Gunneridae</taxon>
        <taxon>Pentapetalae</taxon>
        <taxon>Caryophyllales</taxon>
        <taxon>Caryophyllaceae</taxon>
        <taxon>Caryophylleae</taxon>
        <taxon>Saponaria</taxon>
    </lineage>
</organism>
<keyword evidence="7" id="KW-0539">Nucleus</keyword>
<keyword evidence="2" id="KW-0677">Repeat</keyword>
<dbReference type="PANTHER" id="PTHR47997:SF11">
    <property type="entry name" value="TRANSCRIPTION FACTOR LAF1"/>
    <property type="match status" value="1"/>
</dbReference>
<dbReference type="Proteomes" id="UP001443914">
    <property type="component" value="Unassembled WGS sequence"/>
</dbReference>
<dbReference type="SUPFAM" id="SSF46689">
    <property type="entry name" value="Homeodomain-like"/>
    <property type="match status" value="1"/>
</dbReference>
<name>A0AAW1GRG9_SAPOF</name>
<evidence type="ECO:0000256" key="7">
    <source>
        <dbReference type="ARBA" id="ARBA00023242"/>
    </source>
</evidence>
<keyword evidence="3" id="KW-0805">Transcription regulation</keyword>
<dbReference type="InterPro" id="IPR017930">
    <property type="entry name" value="Myb_dom"/>
</dbReference>
<feature type="domain" description="HTH myb-type" evidence="9">
    <location>
        <begin position="55"/>
        <end position="109"/>
    </location>
</feature>
<dbReference type="GO" id="GO:0045893">
    <property type="term" value="P:positive regulation of DNA-templated transcription"/>
    <property type="evidence" value="ECO:0007669"/>
    <property type="project" value="UniProtKB-ARBA"/>
</dbReference>
<keyword evidence="4" id="KW-0238">DNA-binding</keyword>
<evidence type="ECO:0000259" key="8">
    <source>
        <dbReference type="PROSITE" id="PS50090"/>
    </source>
</evidence>